<dbReference type="AlphaFoldDB" id="A0A0D7UXD0"/>
<dbReference type="EMBL" id="FODB01000008">
    <property type="protein sequence ID" value="SEN33649.1"/>
    <property type="molecule type" value="Genomic_DNA"/>
</dbReference>
<sequence length="153" mass="17463">MAIATLRRFSLLTLLMGTLLSATQAAAEQMVRVGEYEIHYNAIETRFLTPEVAQANSIQRSIGHGLVNVSVRERQPDGTTRPVNASVEGYVSDLTDTREPLSFRTVHDGDATYHLATFTLRQDEPMRFNLDVRYDRNENPEPVSFIQRFYIER</sequence>
<dbReference type="InterPro" id="IPR025218">
    <property type="entry name" value="DUF4426"/>
</dbReference>
<evidence type="ECO:0000313" key="3">
    <source>
        <dbReference type="EMBL" id="BCB72436.1"/>
    </source>
</evidence>
<reference evidence="4 5" key="1">
    <citation type="submission" date="2016-10" db="EMBL/GenBank/DDBJ databases">
        <authorList>
            <person name="de Groot N.N."/>
        </authorList>
    </citation>
    <scope>NUCLEOTIDE SEQUENCE [LARGE SCALE GENOMIC DNA]</scope>
    <source>
        <strain evidence="4 5">558</strain>
    </source>
</reference>
<dbReference type="STRING" id="77097.SAMN04490369_10088"/>
<feature type="domain" description="DUF4426" evidence="2">
    <location>
        <begin position="32"/>
        <end position="152"/>
    </location>
</feature>
<keyword evidence="6" id="KW-1185">Reference proteome</keyword>
<proteinExistence type="predicted"/>
<reference evidence="3 6" key="2">
    <citation type="submission" date="2020-03" db="EMBL/GenBank/DDBJ databases">
        <title>Complete Genome Sequence of Halomonas meridiana strain Eplume2, isolated from hydrothermal-plume in the north east Pacific Ocean.</title>
        <authorList>
            <person name="Kurihara Y."/>
            <person name="Kawai S."/>
            <person name="Sakai A."/>
            <person name="Galipon J."/>
            <person name="Arakawa K."/>
        </authorList>
    </citation>
    <scope>NUCLEOTIDE SEQUENCE [LARGE SCALE GENOMIC DNA]</scope>
    <source>
        <strain evidence="3 6">Eplume2</strain>
    </source>
</reference>
<feature type="chain" id="PRO_5044541923" description="DUF4426 domain-containing protein" evidence="1">
    <location>
        <begin position="28"/>
        <end position="153"/>
    </location>
</feature>
<accession>A0A0D7UXD0</accession>
<evidence type="ECO:0000259" key="2">
    <source>
        <dbReference type="Pfam" id="PF14467"/>
    </source>
</evidence>
<feature type="signal peptide" evidence="1">
    <location>
        <begin position="1"/>
        <end position="27"/>
    </location>
</feature>
<evidence type="ECO:0000313" key="5">
    <source>
        <dbReference type="Proteomes" id="UP000199493"/>
    </source>
</evidence>
<dbReference type="Proteomes" id="UP000501053">
    <property type="component" value="Chromosome"/>
</dbReference>
<dbReference type="RefSeq" id="WP_044629492.1">
    <property type="nucleotide sequence ID" value="NZ_AP022869.1"/>
</dbReference>
<dbReference type="EMBL" id="AP022869">
    <property type="protein sequence ID" value="BCB72436.1"/>
    <property type="molecule type" value="Genomic_DNA"/>
</dbReference>
<gene>
    <name evidence="3" type="ORF">HMEPL2_27870</name>
    <name evidence="4" type="ORF">SAMN04490369_10088</name>
</gene>
<evidence type="ECO:0000313" key="4">
    <source>
        <dbReference type="EMBL" id="SEN33649.1"/>
    </source>
</evidence>
<keyword evidence="1" id="KW-0732">Signal</keyword>
<dbReference type="OrthoDB" id="8563353at2"/>
<dbReference type="Gene3D" id="2.60.40.3340">
    <property type="entry name" value="Domain of unknown function DUF4426"/>
    <property type="match status" value="1"/>
</dbReference>
<evidence type="ECO:0000256" key="1">
    <source>
        <dbReference type="SAM" id="SignalP"/>
    </source>
</evidence>
<evidence type="ECO:0000313" key="6">
    <source>
        <dbReference type="Proteomes" id="UP000501053"/>
    </source>
</evidence>
<protein>
    <recommendedName>
        <fullName evidence="2">DUF4426 domain-containing protein</fullName>
    </recommendedName>
</protein>
<name>A0A0D7UXD0_9GAMM</name>
<dbReference type="Proteomes" id="UP000199493">
    <property type="component" value="Unassembled WGS sequence"/>
</dbReference>
<organism evidence="3 6">
    <name type="scientific">Vreelandella aquamarina</name>
    <dbReference type="NCBI Taxonomy" id="77097"/>
    <lineage>
        <taxon>Bacteria</taxon>
        <taxon>Pseudomonadati</taxon>
        <taxon>Pseudomonadota</taxon>
        <taxon>Gammaproteobacteria</taxon>
        <taxon>Oceanospirillales</taxon>
        <taxon>Halomonadaceae</taxon>
        <taxon>Vreelandella</taxon>
    </lineage>
</organism>
<accession>A0A1H8FPP9</accession>
<dbReference type="Pfam" id="PF14467">
    <property type="entry name" value="DUF4426"/>
    <property type="match status" value="1"/>
</dbReference>